<protein>
    <submittedName>
        <fullName evidence="1">Uncharacterized protein</fullName>
    </submittedName>
</protein>
<dbReference type="OrthoDB" id="8965824at2"/>
<reference evidence="1 2" key="1">
    <citation type="submission" date="2019-03" db="EMBL/GenBank/DDBJ databases">
        <title>Genomic Encyclopedia of Type Strains, Phase IV (KMG-IV): sequencing the most valuable type-strain genomes for metagenomic binning, comparative biology and taxonomic classification.</title>
        <authorList>
            <person name="Goeker M."/>
        </authorList>
    </citation>
    <scope>NUCLEOTIDE SEQUENCE [LARGE SCALE GENOMIC DNA]</scope>
    <source>
        <strain evidence="1 2">DSM 16326</strain>
    </source>
</reference>
<dbReference type="RefSeq" id="WP_134084173.1">
    <property type="nucleotide sequence ID" value="NZ_SOQX01000005.1"/>
</dbReference>
<name>A0A4V3H3T8_9GAMM</name>
<comment type="caution">
    <text evidence="1">The sequence shown here is derived from an EMBL/GenBank/DDBJ whole genome shotgun (WGS) entry which is preliminary data.</text>
</comment>
<proteinExistence type="predicted"/>
<dbReference type="AlphaFoldDB" id="A0A4V3H3T8"/>
<organism evidence="1 2">
    <name type="scientific">Thiohalophilus thiocyanatoxydans</name>
    <dbReference type="NCBI Taxonomy" id="381308"/>
    <lineage>
        <taxon>Bacteria</taxon>
        <taxon>Pseudomonadati</taxon>
        <taxon>Pseudomonadota</taxon>
        <taxon>Gammaproteobacteria</taxon>
        <taxon>Thiohalomonadales</taxon>
        <taxon>Thiohalophilaceae</taxon>
        <taxon>Thiohalophilus</taxon>
    </lineage>
</organism>
<evidence type="ECO:0000313" key="1">
    <source>
        <dbReference type="EMBL" id="TDY00555.1"/>
    </source>
</evidence>
<keyword evidence="2" id="KW-1185">Reference proteome</keyword>
<gene>
    <name evidence="1" type="ORF">EDC23_2058</name>
</gene>
<accession>A0A4V3H3T8</accession>
<dbReference type="EMBL" id="SOQX01000005">
    <property type="protein sequence ID" value="TDY00555.1"/>
    <property type="molecule type" value="Genomic_DNA"/>
</dbReference>
<sequence>MDTSIVFSKTRSGEQAIATRRANLDRKLRMVLILVDGQSDINQLHNKAAGLDGLEQALERLALDGFIEANNKAWQQLNTRPEQSEDLESDGSFDAQAVKAKLVDAAILVLGNDAEKITRMLREAPDTPDGLEAAITRCKKMVDLTIDESRSAELRQKCLEIIGRI</sequence>
<dbReference type="Proteomes" id="UP000294914">
    <property type="component" value="Unassembled WGS sequence"/>
</dbReference>
<evidence type="ECO:0000313" key="2">
    <source>
        <dbReference type="Proteomes" id="UP000294914"/>
    </source>
</evidence>